<keyword evidence="5" id="KW-0808">Transferase</keyword>
<dbReference type="Gene3D" id="3.40.50.300">
    <property type="entry name" value="P-loop containing nucleotide triphosphate hydrolases"/>
    <property type="match status" value="1"/>
</dbReference>
<dbReference type="Gene3D" id="1.10.3370.10">
    <property type="entry name" value="SecY subunit domain"/>
    <property type="match status" value="1"/>
</dbReference>
<dbReference type="InterPro" id="IPR006259">
    <property type="entry name" value="Adenyl_kin_sub"/>
</dbReference>
<dbReference type="NCBIfam" id="TIGR00967">
    <property type="entry name" value="3a0501s007"/>
    <property type="match status" value="1"/>
</dbReference>
<dbReference type="InterPro" id="IPR002208">
    <property type="entry name" value="SecY/SEC61-alpha"/>
</dbReference>
<dbReference type="AlphaFoldDB" id="A0AA35XC72"/>
<feature type="transmembrane region" description="Helical" evidence="15">
    <location>
        <begin position="153"/>
        <end position="174"/>
    </location>
</feature>
<comment type="similarity">
    <text evidence="2">Belongs to the SecY/SEC61-alpha family.</text>
</comment>
<evidence type="ECO:0000259" key="16">
    <source>
        <dbReference type="Pfam" id="PF05191"/>
    </source>
</evidence>
<feature type="transmembrane region" description="Helical" evidence="15">
    <location>
        <begin position="282"/>
        <end position="303"/>
    </location>
</feature>
<dbReference type="SUPFAM" id="SSF52540">
    <property type="entry name" value="P-loop containing nucleoside triphosphate hydrolases"/>
    <property type="match status" value="1"/>
</dbReference>
<keyword evidence="6 15" id="KW-0812">Transmembrane</keyword>
<dbReference type="NCBIfam" id="TIGR01351">
    <property type="entry name" value="adk"/>
    <property type="match status" value="1"/>
</dbReference>
<dbReference type="EMBL" id="CASHTH010004086">
    <property type="protein sequence ID" value="CAI8053333.1"/>
    <property type="molecule type" value="Genomic_DNA"/>
</dbReference>
<dbReference type="InterPro" id="IPR026593">
    <property type="entry name" value="SecY"/>
</dbReference>
<evidence type="ECO:0000256" key="4">
    <source>
        <dbReference type="ARBA" id="ARBA00022448"/>
    </source>
</evidence>
<protein>
    <recommendedName>
        <fullName evidence="13">Protein translocase subunit SecY</fullName>
    </recommendedName>
</protein>
<dbReference type="PANTHER" id="PTHR23359">
    <property type="entry name" value="NUCLEOTIDE KINASE"/>
    <property type="match status" value="1"/>
</dbReference>
<evidence type="ECO:0000256" key="1">
    <source>
        <dbReference type="ARBA" id="ARBA00004141"/>
    </source>
</evidence>
<evidence type="ECO:0000256" key="13">
    <source>
        <dbReference type="ARBA" id="ARBA00039733"/>
    </source>
</evidence>
<dbReference type="SUPFAM" id="SSF103491">
    <property type="entry name" value="Preprotein translocase SecY subunit"/>
    <property type="match status" value="1"/>
</dbReference>
<dbReference type="FunFam" id="3.40.50.300:FF:000106">
    <property type="entry name" value="Adenylate kinase mitochondrial"/>
    <property type="match status" value="1"/>
</dbReference>
<dbReference type="Pfam" id="PF00344">
    <property type="entry name" value="SecY"/>
    <property type="match status" value="1"/>
</dbReference>
<dbReference type="GO" id="GO:0016020">
    <property type="term" value="C:membrane"/>
    <property type="evidence" value="ECO:0007669"/>
    <property type="project" value="UniProtKB-SubCell"/>
</dbReference>
<proteinExistence type="inferred from homology"/>
<dbReference type="PROSITE" id="PS00113">
    <property type="entry name" value="ADENYLATE_KINASE"/>
    <property type="match status" value="1"/>
</dbReference>
<dbReference type="HAMAP" id="MF_01465">
    <property type="entry name" value="SecY"/>
    <property type="match status" value="1"/>
</dbReference>
<evidence type="ECO:0000256" key="11">
    <source>
        <dbReference type="ARBA" id="ARBA00023010"/>
    </source>
</evidence>
<keyword evidence="9" id="KW-0653">Protein transport</keyword>
<dbReference type="FunFam" id="1.10.3370.10:FF:000001">
    <property type="entry name" value="Preprotein translocase subunit SecY"/>
    <property type="match status" value="1"/>
</dbReference>
<feature type="domain" description="Adenylate kinase active site lid" evidence="16">
    <location>
        <begin position="536"/>
        <end position="572"/>
    </location>
</feature>
<keyword evidence="4" id="KW-0813">Transport</keyword>
<comment type="function">
    <text evidence="14">The central subunit of the protein translocation channel SecYE. Consists of two halves formed by TMs 1-5 and 6-10. These two domains form a lateral gate at the front which open onto the bilayer between TMs 2 and 7, and are clamped together by SecE at the back. The channel is closed by both a pore ring composed of hydrophobic SecY resides and a short helix (helix 2A) on the extracellular side of the membrane which forms a plug.</text>
</comment>
<comment type="similarity">
    <text evidence="3">Belongs to the adenylate kinase family.</text>
</comment>
<dbReference type="InterPro" id="IPR007862">
    <property type="entry name" value="Adenylate_kinase_lid-dom"/>
</dbReference>
<feature type="transmembrane region" description="Helical" evidence="15">
    <location>
        <begin position="85"/>
        <end position="102"/>
    </location>
</feature>
<keyword evidence="11" id="KW-0811">Translocation</keyword>
<feature type="transmembrane region" description="Helical" evidence="15">
    <location>
        <begin position="180"/>
        <end position="204"/>
    </location>
</feature>
<dbReference type="Pfam" id="PF05191">
    <property type="entry name" value="ADK_lid"/>
    <property type="match status" value="1"/>
</dbReference>
<evidence type="ECO:0000256" key="14">
    <source>
        <dbReference type="ARBA" id="ARBA00055151"/>
    </source>
</evidence>
<evidence type="ECO:0000256" key="15">
    <source>
        <dbReference type="SAM" id="Phobius"/>
    </source>
</evidence>
<feature type="transmembrane region" description="Helical" evidence="15">
    <location>
        <begin position="41"/>
        <end position="64"/>
    </location>
</feature>
<comment type="caution">
    <text evidence="17">The sequence shown here is derived from an EMBL/GenBank/DDBJ whole genome shotgun (WGS) entry which is preliminary data.</text>
</comment>
<keyword evidence="12 15" id="KW-0472">Membrane</keyword>
<evidence type="ECO:0000256" key="10">
    <source>
        <dbReference type="ARBA" id="ARBA00022989"/>
    </source>
</evidence>
<keyword evidence="8" id="KW-0418">Kinase</keyword>
<dbReference type="Pfam" id="PF00406">
    <property type="entry name" value="ADK"/>
    <property type="match status" value="1"/>
</dbReference>
<evidence type="ECO:0000256" key="9">
    <source>
        <dbReference type="ARBA" id="ARBA00022927"/>
    </source>
</evidence>
<evidence type="ECO:0000256" key="5">
    <source>
        <dbReference type="ARBA" id="ARBA00022679"/>
    </source>
</evidence>
<dbReference type="InterPro" id="IPR027417">
    <property type="entry name" value="P-loop_NTPase"/>
</dbReference>
<dbReference type="HAMAP" id="MF_00235">
    <property type="entry name" value="Adenylate_kinase_Adk"/>
    <property type="match status" value="1"/>
</dbReference>
<evidence type="ECO:0000256" key="7">
    <source>
        <dbReference type="ARBA" id="ARBA00022741"/>
    </source>
</evidence>
<dbReference type="PRINTS" id="PR00303">
    <property type="entry name" value="SECYTRNLCASE"/>
</dbReference>
<evidence type="ECO:0000256" key="6">
    <source>
        <dbReference type="ARBA" id="ARBA00022692"/>
    </source>
</evidence>
<dbReference type="Proteomes" id="UP001174909">
    <property type="component" value="Unassembled WGS sequence"/>
</dbReference>
<dbReference type="NCBIfam" id="NF011100">
    <property type="entry name" value="PRK14527.1"/>
    <property type="match status" value="1"/>
</dbReference>
<dbReference type="InterPro" id="IPR030659">
    <property type="entry name" value="SecY_CS"/>
</dbReference>
<dbReference type="InterPro" id="IPR000850">
    <property type="entry name" value="Adenylat/UMP-CMP_kin"/>
</dbReference>
<dbReference type="InterPro" id="IPR023201">
    <property type="entry name" value="SecY_dom_sf"/>
</dbReference>
<evidence type="ECO:0000256" key="2">
    <source>
        <dbReference type="ARBA" id="ARBA00005751"/>
    </source>
</evidence>
<dbReference type="InterPro" id="IPR036193">
    <property type="entry name" value="ADK_active_lid_dom_sf"/>
</dbReference>
<dbReference type="GO" id="GO:0005524">
    <property type="term" value="F:ATP binding"/>
    <property type="evidence" value="ECO:0007669"/>
    <property type="project" value="InterPro"/>
</dbReference>
<dbReference type="SUPFAM" id="SSF57774">
    <property type="entry name" value="Microbial and mitochondrial ADK, insert 'zinc finger' domain"/>
    <property type="match status" value="1"/>
</dbReference>
<name>A0AA35XC72_GEOBA</name>
<keyword evidence="7" id="KW-0547">Nucleotide-binding</keyword>
<organism evidence="17 18">
    <name type="scientific">Geodia barretti</name>
    <name type="common">Barrett's horny sponge</name>
    <dbReference type="NCBI Taxonomy" id="519541"/>
    <lineage>
        <taxon>Eukaryota</taxon>
        <taxon>Metazoa</taxon>
        <taxon>Porifera</taxon>
        <taxon>Demospongiae</taxon>
        <taxon>Heteroscleromorpha</taxon>
        <taxon>Tetractinellida</taxon>
        <taxon>Astrophorina</taxon>
        <taxon>Geodiidae</taxon>
        <taxon>Geodia</taxon>
    </lineage>
</organism>
<accession>A0AA35XC72</accession>
<evidence type="ECO:0000256" key="12">
    <source>
        <dbReference type="ARBA" id="ARBA00023136"/>
    </source>
</evidence>
<keyword evidence="18" id="KW-1185">Reference proteome</keyword>
<evidence type="ECO:0000256" key="8">
    <source>
        <dbReference type="ARBA" id="ARBA00022777"/>
    </source>
</evidence>
<feature type="transmembrane region" description="Helical" evidence="15">
    <location>
        <begin position="331"/>
        <end position="353"/>
    </location>
</feature>
<dbReference type="GO" id="GO:0015031">
    <property type="term" value="P:protein transport"/>
    <property type="evidence" value="ECO:0007669"/>
    <property type="project" value="UniProtKB-KW"/>
</dbReference>
<dbReference type="InterPro" id="IPR033690">
    <property type="entry name" value="Adenylat_kinase_CS"/>
</dbReference>
<feature type="transmembrane region" description="Helical" evidence="15">
    <location>
        <begin position="241"/>
        <end position="262"/>
    </location>
</feature>
<sequence>MGTYIPIPGIDPVVLDEVFQQQAGGILGMFNMFAGGALGRMTIFALNIMPYISAAIIIQLMTTVSPHLAQLKKEGEAGRKKINQYTRYGTVFLAALQAFGISSGLEGYSGQSGDLVLDPGGFFRLTTVVTLTGGTIFLMWLGEQITARGVGNGISLIIFAGIVAELPGALASTLELGRTGAISAVVIIALFVMAVAVIGFIVFIERAQRRIVVQYPKRQVGRRMFGGESTHLPLKVNTAGVIPPIFASSILLLPITALSINAGSGPEWLTALTSYLGRGQPIYIIIYAAAIIFFTFFYTSVVFNPEDTADNLKKNGGFIPGVRPGKNTAEYLDYVLTRLTFWGALYLTSVSLLPELLISQYAVPFYFGGTSLLIVVTVTMDTVGQIQSHLLAHQYEGTDQEGEAEGEPALNLILLGPPGAGKGTQAQRLVERFGIVQISTGEMLRAAAKAGTALGIEAKAIMEAGELVPDDLMVALIAERIEQPDCASGFILDGFPRTVAQADALDCMLAERGLALDKVVAIEVDEEALIERIVGRFSCADCGAGYHDQFNRPSTEGVCDQCRGANFTRRADDNRETMTARLAAYREQTAPIIPHYEAGGRFARIDGSGGIDAITAAIVAALEDAGAAGGR</sequence>
<gene>
    <name evidence="17" type="ORF">GBAR_LOCUS29160</name>
</gene>
<evidence type="ECO:0000313" key="18">
    <source>
        <dbReference type="Proteomes" id="UP001174909"/>
    </source>
</evidence>
<dbReference type="CDD" id="cd01428">
    <property type="entry name" value="ADK"/>
    <property type="match status" value="1"/>
</dbReference>
<evidence type="ECO:0000313" key="17">
    <source>
        <dbReference type="EMBL" id="CAI8053333.1"/>
    </source>
</evidence>
<dbReference type="GO" id="GO:0004017">
    <property type="term" value="F:AMP kinase activity"/>
    <property type="evidence" value="ECO:0007669"/>
    <property type="project" value="InterPro"/>
</dbReference>
<reference evidence="17" key="1">
    <citation type="submission" date="2023-03" db="EMBL/GenBank/DDBJ databases">
        <authorList>
            <person name="Steffen K."/>
            <person name="Cardenas P."/>
        </authorList>
    </citation>
    <scope>NUCLEOTIDE SEQUENCE</scope>
</reference>
<comment type="subcellular location">
    <subcellularLocation>
        <location evidence="1">Membrane</location>
        <topology evidence="1">Multi-pass membrane protein</topology>
    </subcellularLocation>
</comment>
<dbReference type="NCBIfam" id="NF011105">
    <property type="entry name" value="PRK14532.1"/>
    <property type="match status" value="1"/>
</dbReference>
<dbReference type="NCBIfam" id="NF001380">
    <property type="entry name" value="PRK00279.1-2"/>
    <property type="match status" value="1"/>
</dbReference>
<dbReference type="PROSITE" id="PS00756">
    <property type="entry name" value="SECY_2"/>
    <property type="match status" value="1"/>
</dbReference>
<keyword evidence="10 15" id="KW-1133">Transmembrane helix</keyword>
<feature type="transmembrane region" description="Helical" evidence="15">
    <location>
        <begin position="122"/>
        <end position="141"/>
    </location>
</feature>
<dbReference type="NCBIfam" id="NF001381">
    <property type="entry name" value="PRK00279.1-3"/>
    <property type="match status" value="1"/>
</dbReference>
<evidence type="ECO:0000256" key="3">
    <source>
        <dbReference type="ARBA" id="ARBA00007220"/>
    </source>
</evidence>